<keyword evidence="1" id="KW-0732">Signal</keyword>
<dbReference type="Pfam" id="PF13379">
    <property type="entry name" value="NMT1_2"/>
    <property type="match status" value="1"/>
</dbReference>
<evidence type="ECO:0000256" key="1">
    <source>
        <dbReference type="SAM" id="SignalP"/>
    </source>
</evidence>
<accession>A0A9D2KPM3</accession>
<organism evidence="2 3">
    <name type="scientific">Candidatus Desulfovibrio intestinavium</name>
    <dbReference type="NCBI Taxonomy" id="2838534"/>
    <lineage>
        <taxon>Bacteria</taxon>
        <taxon>Pseudomonadati</taxon>
        <taxon>Thermodesulfobacteriota</taxon>
        <taxon>Desulfovibrionia</taxon>
        <taxon>Desulfovibrionales</taxon>
        <taxon>Desulfovibrionaceae</taxon>
        <taxon>Desulfovibrio</taxon>
    </lineage>
</organism>
<gene>
    <name evidence="2" type="ORF">H9784_00660</name>
</gene>
<dbReference type="PANTHER" id="PTHR30024">
    <property type="entry name" value="ALIPHATIC SULFONATES-BINDING PROTEIN-RELATED"/>
    <property type="match status" value="1"/>
</dbReference>
<reference evidence="2" key="1">
    <citation type="journal article" date="2021" name="PeerJ">
        <title>Extensive microbial diversity within the chicken gut microbiome revealed by metagenomics and culture.</title>
        <authorList>
            <person name="Gilroy R."/>
            <person name="Ravi A."/>
            <person name="Getino M."/>
            <person name="Pursley I."/>
            <person name="Horton D.L."/>
            <person name="Alikhan N.F."/>
            <person name="Baker D."/>
            <person name="Gharbi K."/>
            <person name="Hall N."/>
            <person name="Watson M."/>
            <person name="Adriaenssens E.M."/>
            <person name="Foster-Nyarko E."/>
            <person name="Jarju S."/>
            <person name="Secka A."/>
            <person name="Antonio M."/>
            <person name="Oren A."/>
            <person name="Chaudhuri R.R."/>
            <person name="La Ragione R."/>
            <person name="Hildebrand F."/>
            <person name="Pallen M.J."/>
        </authorList>
    </citation>
    <scope>NUCLEOTIDE SEQUENCE</scope>
    <source>
        <strain evidence="2">5032</strain>
    </source>
</reference>
<dbReference type="Gene3D" id="3.40.190.10">
    <property type="entry name" value="Periplasmic binding protein-like II"/>
    <property type="match status" value="2"/>
</dbReference>
<dbReference type="EMBL" id="DWZD01000006">
    <property type="protein sequence ID" value="HJA78073.1"/>
    <property type="molecule type" value="Genomic_DNA"/>
</dbReference>
<evidence type="ECO:0000313" key="2">
    <source>
        <dbReference type="EMBL" id="HJA78073.1"/>
    </source>
</evidence>
<name>A0A9D2KPM3_9BACT</name>
<proteinExistence type="predicted"/>
<dbReference type="AlphaFoldDB" id="A0A9D2KPM3"/>
<reference evidence="2" key="2">
    <citation type="submission" date="2021-04" db="EMBL/GenBank/DDBJ databases">
        <authorList>
            <person name="Gilroy R."/>
        </authorList>
    </citation>
    <scope>NUCLEOTIDE SEQUENCE</scope>
    <source>
        <strain evidence="2">5032</strain>
    </source>
</reference>
<protein>
    <submittedName>
        <fullName evidence="2">ABC transporter substrate-binding protein</fullName>
    </submittedName>
</protein>
<evidence type="ECO:0000313" key="3">
    <source>
        <dbReference type="Proteomes" id="UP000823821"/>
    </source>
</evidence>
<dbReference type="SUPFAM" id="SSF53850">
    <property type="entry name" value="Periplasmic binding protein-like II"/>
    <property type="match status" value="1"/>
</dbReference>
<comment type="caution">
    <text evidence="2">The sequence shown here is derived from an EMBL/GenBank/DDBJ whole genome shotgun (WGS) entry which is preliminary data.</text>
</comment>
<feature type="signal peptide" evidence="1">
    <location>
        <begin position="1"/>
        <end position="23"/>
    </location>
</feature>
<dbReference type="Proteomes" id="UP000823821">
    <property type="component" value="Unassembled WGS sequence"/>
</dbReference>
<sequence length="352" mass="38625">MLKKILCMTLAAFLTLGLTCRHAASADLVELPTAWLDEHESFLMWYAIEQGWDKEAGLNIKMQLFSSGADILNALPSGKWVFAGMGAVPAMLGNLRYGTSIIALGNDEARCNAVLVRPDSPIAKVKGWNKQHPNVLGSPETVRGKTFLVTTVSSAHYALSAWLEALGLTDSDIAIKNMDQAQALAAFENNIGDGVGLWAPHMFVAMNKGAVIAADMKMLGKGNPIVLVADTKYATRHPEVTARFLGVYLRAVKMFKETPTEKLVGEYQRFHREFVGKDYDADLALKDLQYHPVQDLQEQLALFDDSKGPSQVQQWQANIAAYFSSIGRITAEEAKKVADGKYATNAYLKLVK</sequence>
<feature type="chain" id="PRO_5039249127" evidence="1">
    <location>
        <begin position="24"/>
        <end position="352"/>
    </location>
</feature>